<feature type="domain" description="Transposase IS701-like DDE" evidence="2">
    <location>
        <begin position="15"/>
        <end position="283"/>
    </location>
</feature>
<feature type="region of interest" description="Disordered" evidence="1">
    <location>
        <begin position="238"/>
        <end position="258"/>
    </location>
</feature>
<keyword evidence="3" id="KW-0378">Hydrolase</keyword>
<dbReference type="InterPro" id="IPR038721">
    <property type="entry name" value="IS701-like_DDE_dom"/>
</dbReference>
<dbReference type="NCBIfam" id="NF033540">
    <property type="entry name" value="transpos_IS701"/>
    <property type="match status" value="1"/>
</dbReference>
<dbReference type="PANTHER" id="PTHR33627:SF1">
    <property type="entry name" value="TRANSPOSASE"/>
    <property type="match status" value="1"/>
</dbReference>
<evidence type="ECO:0000259" key="2">
    <source>
        <dbReference type="Pfam" id="PF13546"/>
    </source>
</evidence>
<dbReference type="Proteomes" id="UP000179627">
    <property type="component" value="Unassembled WGS sequence"/>
</dbReference>
<gene>
    <name evidence="3" type="ORF">CC117_31870</name>
</gene>
<accession>A0A1S1RHT7</accession>
<proteinExistence type="predicted"/>
<dbReference type="InterPro" id="IPR012337">
    <property type="entry name" value="RNaseH-like_sf"/>
</dbReference>
<dbReference type="GO" id="GO:0004519">
    <property type="term" value="F:endonuclease activity"/>
    <property type="evidence" value="ECO:0007669"/>
    <property type="project" value="UniProtKB-KW"/>
</dbReference>
<dbReference type="AlphaFoldDB" id="A0A1S1RHT7"/>
<dbReference type="EMBL" id="MBLM01000010">
    <property type="protein sequence ID" value="OHV45369.1"/>
    <property type="molecule type" value="Genomic_DNA"/>
</dbReference>
<protein>
    <submittedName>
        <fullName evidence="3">DDE endonuclease</fullName>
    </submittedName>
</protein>
<keyword evidence="4" id="KW-1185">Reference proteome</keyword>
<keyword evidence="3" id="KW-0255">Endonuclease</keyword>
<sequence length="402" mass="44795">MERARPIVEAFAEDMLGGLRRRDQRAKGELYLRGLLLDGRRKSMRPMADRLAVDHQCLQQFITSSTWDHRDVRRRLTRWAVGALDPVALVVDDSGFPKDGPTSPGVARMYSCKLGRVGNCQIGVSAHAVTDEMSAALNWRLFLPPSWDDTALGDPGQIAVARARRAQAAIPDDQRHQEKWRLALDMIDELRGWGMPARPVVADATYGDVTAFRRGLTERGVPYVVAVTPTATAQAADTAPAAYPDSGRPAPATAHPDLPRDLRTLVMASSWPDGRFVPWRAGTQLGPVEVTGTGLRRSRFLALRIRTSTPEQGPPECWLLAEWPPGTPEPSDYWLSTLPADAELRELVHLARIRSRIVHDYRELRDALGLDHFEGRSWTGWHRHVTLVSVAQAIRTRLRASQ</sequence>
<dbReference type="RefSeq" id="WP_071082323.1">
    <property type="nucleotide sequence ID" value="NZ_MBLM01000010.1"/>
</dbReference>
<name>A0A1S1RHT7_9ACTN</name>
<dbReference type="Pfam" id="PF13546">
    <property type="entry name" value="DDE_5"/>
    <property type="match status" value="1"/>
</dbReference>
<evidence type="ECO:0000313" key="4">
    <source>
        <dbReference type="Proteomes" id="UP000179627"/>
    </source>
</evidence>
<evidence type="ECO:0000256" key="1">
    <source>
        <dbReference type="SAM" id="MobiDB-lite"/>
    </source>
</evidence>
<keyword evidence="3" id="KW-0540">Nuclease</keyword>
<comment type="caution">
    <text evidence="3">The sequence shown here is derived from an EMBL/GenBank/DDBJ whole genome shotgun (WGS) entry which is preliminary data.</text>
</comment>
<dbReference type="InterPro" id="IPR039365">
    <property type="entry name" value="IS701-like"/>
</dbReference>
<dbReference type="PANTHER" id="PTHR33627">
    <property type="entry name" value="TRANSPOSASE"/>
    <property type="match status" value="1"/>
</dbReference>
<evidence type="ECO:0000313" key="3">
    <source>
        <dbReference type="EMBL" id="OHV45369.1"/>
    </source>
</evidence>
<dbReference type="SUPFAM" id="SSF53098">
    <property type="entry name" value="Ribonuclease H-like"/>
    <property type="match status" value="1"/>
</dbReference>
<reference evidence="4" key="1">
    <citation type="submission" date="2016-07" db="EMBL/GenBank/DDBJ databases">
        <title>Sequence Frankia sp. strain CcI1.17.</title>
        <authorList>
            <person name="Ghodhbane-Gtari F."/>
            <person name="Swanson E."/>
            <person name="Gueddou A."/>
            <person name="Morris K."/>
            <person name="Hezbri K."/>
            <person name="Ktari A."/>
            <person name="Nouioui I."/>
            <person name="Abebe-Akele F."/>
            <person name="Simpson S."/>
            <person name="Thomas K."/>
            <person name="Gtari M."/>
            <person name="Tisa L.S."/>
            <person name="Hurst S."/>
        </authorList>
    </citation>
    <scope>NUCLEOTIDE SEQUENCE [LARGE SCALE GENOMIC DNA]</scope>
    <source>
        <strain evidence="4">Cc1.17</strain>
    </source>
</reference>
<organism evidence="3 4">
    <name type="scientific">Parafrankia colletiae</name>
    <dbReference type="NCBI Taxonomy" id="573497"/>
    <lineage>
        <taxon>Bacteria</taxon>
        <taxon>Bacillati</taxon>
        <taxon>Actinomycetota</taxon>
        <taxon>Actinomycetes</taxon>
        <taxon>Frankiales</taxon>
        <taxon>Frankiaceae</taxon>
        <taxon>Parafrankia</taxon>
    </lineage>
</organism>